<comment type="function">
    <text evidence="6">Probable lectin that binds selectively to improperly folded lumenal proteins. May function in endoplasmic reticulum quality control and endoplasmic reticulum-associated degradation (ERAD) of both non-glycosylated proteins and glycoproteins.</text>
</comment>
<dbReference type="PANTHER" id="PTHR15414">
    <property type="entry name" value="OS-9-RELATED"/>
    <property type="match status" value="1"/>
</dbReference>
<dbReference type="EMBL" id="CAJVCH010556024">
    <property type="protein sequence ID" value="CAG7830477.1"/>
    <property type="molecule type" value="Genomic_DNA"/>
</dbReference>
<keyword evidence="12" id="KW-1185">Reference proteome</keyword>
<name>A0A8J2L8U4_9HEXA</name>
<sequence length="527" mass="60252">MAVVIRKICWVLVGVIVAFASATYFDALDDSILHKINWLDAGSDDSLLNEPLDSIMMSTARNERYRCTLPRRQDNTADENGVYNGPNPIEILAPLFNKFVCTFKLETYWTYELCHGKYIRQYHEEREGKKVKLQEYHLGKWDDEALDKMKAQVAQEVKDPDYKSKIPTKKIDGVNMPYLQINMSDGTVCDLNGQTRMTRVLYVCYPHGKHEINSLEETSTCEYEIVVLSPLLCQHPDYMSKETGENMINCYTVDDAPKTPKAMAELEAETYKIRHEQLLVKLQNLETLLETQIKGDAKPVELIGGEEDTNIFKQSTGTKPVLHDASFLNGFLEGKHCLTGGSHWWKFEFCYEKYVLQYHEEPGSSSRTEIILGKWDVEKHKEWLAKNPSKKSSSLESKKTVHHFYSGGASCDQTGTPRTVEVRLKCTEHNSQSPSAVALYLLEPKTCEYILGVESNLFCPILKTVDDHGLFDHHRRKGSSMGMPTSSSIPSDSRRSRDRSPTPKVKKLKTAEDVESSIKRFKFHRFY</sequence>
<comment type="subcellular location">
    <subcellularLocation>
        <location evidence="1">Endoplasmic reticulum lumen</location>
    </subcellularLocation>
</comment>
<dbReference type="Pfam" id="PF07915">
    <property type="entry name" value="PRKCSH"/>
    <property type="match status" value="2"/>
</dbReference>
<evidence type="ECO:0000256" key="5">
    <source>
        <dbReference type="ARBA" id="ARBA00023157"/>
    </source>
</evidence>
<proteinExistence type="predicted"/>
<dbReference type="Proteomes" id="UP000708208">
    <property type="component" value="Unassembled WGS sequence"/>
</dbReference>
<gene>
    <name evidence="11" type="ORF">AFUS01_LOCUS40277</name>
</gene>
<dbReference type="OrthoDB" id="239053at2759"/>
<keyword evidence="4" id="KW-0256">Endoplasmic reticulum</keyword>
<dbReference type="GO" id="GO:0030968">
    <property type="term" value="P:endoplasmic reticulum unfolded protein response"/>
    <property type="evidence" value="ECO:0007669"/>
    <property type="project" value="InterPro"/>
</dbReference>
<evidence type="ECO:0000256" key="3">
    <source>
        <dbReference type="ARBA" id="ARBA00022737"/>
    </source>
</evidence>
<keyword evidence="2" id="KW-0732">Signal</keyword>
<dbReference type="InterPro" id="IPR045149">
    <property type="entry name" value="OS-9-like"/>
</dbReference>
<dbReference type="FunFam" id="2.70.130.10:FF:000001">
    <property type="entry name" value="Endoplasmic reticulum lectin 1"/>
    <property type="match status" value="1"/>
</dbReference>
<comment type="caution">
    <text evidence="11">The sequence shown here is derived from an EMBL/GenBank/DDBJ whole genome shotgun (WGS) entry which is preliminary data.</text>
</comment>
<dbReference type="GO" id="GO:0030970">
    <property type="term" value="P:retrograde protein transport, ER to cytosol"/>
    <property type="evidence" value="ECO:0007669"/>
    <property type="project" value="TreeGrafter"/>
</dbReference>
<dbReference type="AlphaFoldDB" id="A0A8J2L8U4"/>
<keyword evidence="3" id="KW-0677">Repeat</keyword>
<protein>
    <recommendedName>
        <fullName evidence="7">Endoplasmic reticulum lectin 1</fullName>
    </recommendedName>
    <alternativeName>
        <fullName evidence="8">ER lectin</fullName>
    </alternativeName>
</protein>
<evidence type="ECO:0000259" key="10">
    <source>
        <dbReference type="PROSITE" id="PS51914"/>
    </source>
</evidence>
<feature type="compositionally biased region" description="Basic and acidic residues" evidence="9">
    <location>
        <begin position="492"/>
        <end position="501"/>
    </location>
</feature>
<evidence type="ECO:0000256" key="9">
    <source>
        <dbReference type="SAM" id="MobiDB-lite"/>
    </source>
</evidence>
<dbReference type="FunFam" id="2.70.130.10:FF:000003">
    <property type="entry name" value="Endoplasmic reticulum lectin 1"/>
    <property type="match status" value="1"/>
</dbReference>
<feature type="region of interest" description="Disordered" evidence="9">
    <location>
        <begin position="473"/>
        <end position="511"/>
    </location>
</feature>
<reference evidence="11" key="1">
    <citation type="submission" date="2021-06" db="EMBL/GenBank/DDBJ databases">
        <authorList>
            <person name="Hodson N. C."/>
            <person name="Mongue J. A."/>
            <person name="Jaron S. K."/>
        </authorList>
    </citation>
    <scope>NUCLEOTIDE SEQUENCE</scope>
</reference>
<keyword evidence="5" id="KW-1015">Disulfide bond</keyword>
<evidence type="ECO:0000256" key="8">
    <source>
        <dbReference type="ARBA" id="ARBA00041661"/>
    </source>
</evidence>
<organism evidence="11 12">
    <name type="scientific">Allacma fusca</name>
    <dbReference type="NCBI Taxonomy" id="39272"/>
    <lineage>
        <taxon>Eukaryota</taxon>
        <taxon>Metazoa</taxon>
        <taxon>Ecdysozoa</taxon>
        <taxon>Arthropoda</taxon>
        <taxon>Hexapoda</taxon>
        <taxon>Collembola</taxon>
        <taxon>Symphypleona</taxon>
        <taxon>Sminthuridae</taxon>
        <taxon>Allacma</taxon>
    </lineage>
</organism>
<evidence type="ECO:0000256" key="6">
    <source>
        <dbReference type="ARBA" id="ARBA00037585"/>
    </source>
</evidence>
<dbReference type="PROSITE" id="PS51914">
    <property type="entry name" value="MRH"/>
    <property type="match status" value="2"/>
</dbReference>
<evidence type="ECO:0000256" key="1">
    <source>
        <dbReference type="ARBA" id="ARBA00004319"/>
    </source>
</evidence>
<feature type="domain" description="MRH" evidence="10">
    <location>
        <begin position="99"/>
        <end position="235"/>
    </location>
</feature>
<dbReference type="InterPro" id="IPR044865">
    <property type="entry name" value="MRH_dom"/>
</dbReference>
<evidence type="ECO:0000313" key="12">
    <source>
        <dbReference type="Proteomes" id="UP000708208"/>
    </source>
</evidence>
<dbReference type="PANTHER" id="PTHR15414:SF0">
    <property type="entry name" value="ENDOPLASMIC RETICULUM LECTIN 1"/>
    <property type="match status" value="1"/>
</dbReference>
<accession>A0A8J2L8U4</accession>
<dbReference type="GO" id="GO:0005788">
    <property type="term" value="C:endoplasmic reticulum lumen"/>
    <property type="evidence" value="ECO:0007669"/>
    <property type="project" value="UniProtKB-SubCell"/>
</dbReference>
<dbReference type="InterPro" id="IPR012913">
    <property type="entry name" value="OS9-like_dom"/>
</dbReference>
<evidence type="ECO:0000256" key="4">
    <source>
        <dbReference type="ARBA" id="ARBA00022824"/>
    </source>
</evidence>
<feature type="domain" description="MRH" evidence="10">
    <location>
        <begin position="335"/>
        <end position="461"/>
    </location>
</feature>
<evidence type="ECO:0000313" key="11">
    <source>
        <dbReference type="EMBL" id="CAG7830477.1"/>
    </source>
</evidence>
<evidence type="ECO:0000256" key="2">
    <source>
        <dbReference type="ARBA" id="ARBA00022729"/>
    </source>
</evidence>
<evidence type="ECO:0000256" key="7">
    <source>
        <dbReference type="ARBA" id="ARBA00041108"/>
    </source>
</evidence>